<dbReference type="GO" id="GO:0005524">
    <property type="term" value="F:ATP binding"/>
    <property type="evidence" value="ECO:0007669"/>
    <property type="project" value="UniProtKB-KW"/>
</dbReference>
<feature type="compositionally biased region" description="Polar residues" evidence="4">
    <location>
        <begin position="1"/>
        <end position="17"/>
    </location>
</feature>
<feature type="domain" description="ATPase AAA-3" evidence="5">
    <location>
        <begin position="92"/>
        <end position="225"/>
    </location>
</feature>
<dbReference type="GO" id="GO:0016887">
    <property type="term" value="F:ATP hydrolysis activity"/>
    <property type="evidence" value="ECO:0007669"/>
    <property type="project" value="InterPro"/>
</dbReference>
<evidence type="ECO:0000259" key="6">
    <source>
        <dbReference type="Pfam" id="PF17863"/>
    </source>
</evidence>
<gene>
    <name evidence="7" type="ORF">RSSM_05676</name>
</gene>
<evidence type="ECO:0000313" key="8">
    <source>
        <dbReference type="Proteomes" id="UP000011885"/>
    </source>
</evidence>
<dbReference type="PANTHER" id="PTHR42759:SF1">
    <property type="entry name" value="MAGNESIUM-CHELATASE SUBUNIT CHLD"/>
    <property type="match status" value="1"/>
</dbReference>
<keyword evidence="2" id="KW-0067">ATP-binding</keyword>
<sequence>MVNQPTSNQPPSNSVSPKTGGAANPSSAAGAPPAQTTTAQAASAPAKPRNLADVLREFADHQQKMRDELGKVIVGQTDTIEQLLAAIFTRGHCLLEGVPGLAKTLMVSTLAQILDVNFKRVQFTPDLMPSDITGTQVLEEDESGKRLFRFVEGPIFTNILLADEINRTPPKTQAALLEAMQERQVSIGRDTHTLPDPFFTIATQNPVEQEGTYPLPEAQLDRFMFNIKIDYPTAEEEERILTATTRGDTATVNKVLSARAILNCQKLVSSIAAGPLVIRYAAKLVRATRPADESAPEYVRELVDWGAGPRAGQNLIAGAKAIAAMNGRFNVEPGDIHRIALPVLRHRIATNFQAQAEGMNTDAVITRLLQDIEIPEPPKMAK</sequence>
<feature type="domain" description="ChlI/MoxR AAA lid" evidence="6">
    <location>
        <begin position="300"/>
        <end position="367"/>
    </location>
</feature>
<dbReference type="FunFam" id="3.40.50.300:FF:000640">
    <property type="entry name" value="MoxR family ATPase"/>
    <property type="match status" value="1"/>
</dbReference>
<dbReference type="Gene3D" id="1.10.8.80">
    <property type="entry name" value="Magnesium chelatase subunit I, C-Terminal domain"/>
    <property type="match status" value="1"/>
</dbReference>
<dbReference type="InterPro" id="IPR041628">
    <property type="entry name" value="ChlI/MoxR_AAA_lid"/>
</dbReference>
<dbReference type="InterPro" id="IPR050764">
    <property type="entry name" value="CbbQ/NirQ/NorQ/GpvN"/>
</dbReference>
<feature type="compositionally biased region" description="Low complexity" evidence="4">
    <location>
        <begin position="19"/>
        <end position="46"/>
    </location>
</feature>
<proteinExistence type="inferred from homology"/>
<dbReference type="PIRSF" id="PIRSF002849">
    <property type="entry name" value="AAA_ATPase_chaperone_MoxR_prd"/>
    <property type="match status" value="1"/>
</dbReference>
<dbReference type="Gene3D" id="3.40.50.300">
    <property type="entry name" value="P-loop containing nucleotide triphosphate hydrolases"/>
    <property type="match status" value="1"/>
</dbReference>
<organism evidence="7 8">
    <name type="scientific">Rhodopirellula sallentina SM41</name>
    <dbReference type="NCBI Taxonomy" id="1263870"/>
    <lineage>
        <taxon>Bacteria</taxon>
        <taxon>Pseudomonadati</taxon>
        <taxon>Planctomycetota</taxon>
        <taxon>Planctomycetia</taxon>
        <taxon>Pirellulales</taxon>
        <taxon>Pirellulaceae</taxon>
        <taxon>Rhodopirellula</taxon>
    </lineage>
</organism>
<dbReference type="Proteomes" id="UP000011885">
    <property type="component" value="Unassembled WGS sequence"/>
</dbReference>
<evidence type="ECO:0000256" key="2">
    <source>
        <dbReference type="ARBA" id="ARBA00022840"/>
    </source>
</evidence>
<comment type="caution">
    <text evidence="7">The sequence shown here is derived from an EMBL/GenBank/DDBJ whole genome shotgun (WGS) entry which is preliminary data.</text>
</comment>
<dbReference type="SUPFAM" id="SSF52540">
    <property type="entry name" value="P-loop containing nucleoside triphosphate hydrolases"/>
    <property type="match status" value="1"/>
</dbReference>
<evidence type="ECO:0000259" key="5">
    <source>
        <dbReference type="Pfam" id="PF07726"/>
    </source>
</evidence>
<evidence type="ECO:0000256" key="3">
    <source>
        <dbReference type="ARBA" id="ARBA00061607"/>
    </source>
</evidence>
<dbReference type="InterPro" id="IPR011703">
    <property type="entry name" value="ATPase_AAA-3"/>
</dbReference>
<feature type="region of interest" description="Disordered" evidence="4">
    <location>
        <begin position="1"/>
        <end position="48"/>
    </location>
</feature>
<keyword evidence="1" id="KW-0547">Nucleotide-binding</keyword>
<dbReference type="PATRIC" id="fig|1263870.3.peg.6014"/>
<name>M5TUJ1_9BACT</name>
<dbReference type="Pfam" id="PF17863">
    <property type="entry name" value="AAA_lid_2"/>
    <property type="match status" value="1"/>
</dbReference>
<dbReference type="Pfam" id="PF07726">
    <property type="entry name" value="AAA_3"/>
    <property type="match status" value="1"/>
</dbReference>
<dbReference type="AlphaFoldDB" id="M5TUJ1"/>
<reference evidence="7 8" key="1">
    <citation type="journal article" date="2013" name="Mar. Genomics">
        <title>Expression of sulfatases in Rhodopirellula baltica and the diversity of sulfatases in the genus Rhodopirellula.</title>
        <authorList>
            <person name="Wegner C.E."/>
            <person name="Richter-Heitmann T."/>
            <person name="Klindworth A."/>
            <person name="Klockow C."/>
            <person name="Richter M."/>
            <person name="Achstetter T."/>
            <person name="Glockner F.O."/>
            <person name="Harder J."/>
        </authorList>
    </citation>
    <scope>NUCLEOTIDE SEQUENCE [LARGE SCALE GENOMIC DNA]</scope>
    <source>
        <strain evidence="7 8">SM41</strain>
    </source>
</reference>
<dbReference type="InterPro" id="IPR027417">
    <property type="entry name" value="P-loop_NTPase"/>
</dbReference>
<evidence type="ECO:0000256" key="1">
    <source>
        <dbReference type="ARBA" id="ARBA00022741"/>
    </source>
</evidence>
<protein>
    <submittedName>
        <fullName evidence="7">Methanol dehydrogenase regulator (MoxR)-like protein</fullName>
    </submittedName>
</protein>
<comment type="similarity">
    <text evidence="3">Belongs to the MoxR family.</text>
</comment>
<dbReference type="PANTHER" id="PTHR42759">
    <property type="entry name" value="MOXR FAMILY PROTEIN"/>
    <property type="match status" value="1"/>
</dbReference>
<evidence type="ECO:0000256" key="4">
    <source>
        <dbReference type="SAM" id="MobiDB-lite"/>
    </source>
</evidence>
<dbReference type="EMBL" id="ANOH01000400">
    <property type="protein sequence ID" value="EMI52862.1"/>
    <property type="molecule type" value="Genomic_DNA"/>
</dbReference>
<keyword evidence="8" id="KW-1185">Reference proteome</keyword>
<evidence type="ECO:0000313" key="7">
    <source>
        <dbReference type="EMBL" id="EMI52862.1"/>
    </source>
</evidence>
<dbReference type="CDD" id="cd00009">
    <property type="entry name" value="AAA"/>
    <property type="match status" value="1"/>
</dbReference>
<accession>M5TUJ1</accession>